<accession>A0A9W9YGV7</accession>
<evidence type="ECO:0000313" key="1">
    <source>
        <dbReference type="EMBL" id="KAJ7339374.1"/>
    </source>
</evidence>
<dbReference type="EMBL" id="MU827779">
    <property type="protein sequence ID" value="KAJ7339374.1"/>
    <property type="molecule type" value="Genomic_DNA"/>
</dbReference>
<sequence>MEEECLRIRANAEDLGSLRLNCVDMELIGSVKGKDKRTELMSFSGQFTLSIDRAKQGTCYKYVVIEKGDVHCEYLAEFPPRNKGEIINRFLSIPDKYLKPGATWHKFDGVTYIYGERRWLERVCDYFRSEETVENRTTALLAYLPKWKGFLVDGAGEEMTATDALLALDKVVHSMTNVWVKQRGYRPEEKAPASNFDICKVLVEHLQPKIKENAAVLAPSNLGFNTRFSVLVSSLAIVLVLKNLKYNTKMIKAKRKYVLSLLRCLSLEADPTEQKCTTYEVVLDEFCEGLRK</sequence>
<comment type="caution">
    <text evidence="1">The sequence shown here is derived from an EMBL/GenBank/DDBJ whole genome shotgun (WGS) entry which is preliminary data.</text>
</comment>
<dbReference type="OrthoDB" id="6159191at2759"/>
<evidence type="ECO:0000313" key="2">
    <source>
        <dbReference type="Proteomes" id="UP001163046"/>
    </source>
</evidence>
<dbReference type="AlphaFoldDB" id="A0A9W9YGV7"/>
<gene>
    <name evidence="1" type="ORF">OS493_005768</name>
</gene>
<name>A0A9W9YGV7_9CNID</name>
<keyword evidence="2" id="KW-1185">Reference proteome</keyword>
<dbReference type="Proteomes" id="UP001163046">
    <property type="component" value="Unassembled WGS sequence"/>
</dbReference>
<proteinExistence type="predicted"/>
<protein>
    <submittedName>
        <fullName evidence="1">Uncharacterized protein</fullName>
    </submittedName>
</protein>
<organism evidence="1 2">
    <name type="scientific">Desmophyllum pertusum</name>
    <dbReference type="NCBI Taxonomy" id="174260"/>
    <lineage>
        <taxon>Eukaryota</taxon>
        <taxon>Metazoa</taxon>
        <taxon>Cnidaria</taxon>
        <taxon>Anthozoa</taxon>
        <taxon>Hexacorallia</taxon>
        <taxon>Scleractinia</taxon>
        <taxon>Caryophylliina</taxon>
        <taxon>Caryophylliidae</taxon>
        <taxon>Desmophyllum</taxon>
    </lineage>
</organism>
<reference evidence="1" key="1">
    <citation type="submission" date="2023-01" db="EMBL/GenBank/DDBJ databases">
        <title>Genome assembly of the deep-sea coral Lophelia pertusa.</title>
        <authorList>
            <person name="Herrera S."/>
            <person name="Cordes E."/>
        </authorList>
    </citation>
    <scope>NUCLEOTIDE SEQUENCE</scope>
    <source>
        <strain evidence="1">USNM1676648</strain>
        <tissue evidence="1">Polyp</tissue>
    </source>
</reference>